<proteinExistence type="inferred from homology"/>
<reference evidence="6 7" key="1">
    <citation type="journal article" date="2016" name="Nat. Commun.">
        <title>Thousands of microbial genomes shed light on interconnected biogeochemical processes in an aquifer system.</title>
        <authorList>
            <person name="Anantharaman K."/>
            <person name="Brown C.T."/>
            <person name="Hug L.A."/>
            <person name="Sharon I."/>
            <person name="Castelle C.J."/>
            <person name="Probst A.J."/>
            <person name="Thomas B.C."/>
            <person name="Singh A."/>
            <person name="Wilkins M.J."/>
            <person name="Karaoz U."/>
            <person name="Brodie E.L."/>
            <person name="Williams K.H."/>
            <person name="Hubbard S.S."/>
            <person name="Banfield J.F."/>
        </authorList>
    </citation>
    <scope>NUCLEOTIDE SEQUENCE [LARGE SCALE GENOMIC DNA]</scope>
</reference>
<dbReference type="GO" id="GO:1990904">
    <property type="term" value="C:ribonucleoprotein complex"/>
    <property type="evidence" value="ECO:0007669"/>
    <property type="project" value="UniProtKB-KW"/>
</dbReference>
<dbReference type="GO" id="GO:0005840">
    <property type="term" value="C:ribosome"/>
    <property type="evidence" value="ECO:0007669"/>
    <property type="project" value="UniProtKB-KW"/>
</dbReference>
<dbReference type="SUPFAM" id="SSF160369">
    <property type="entry name" value="Ribosomal protein L10-like"/>
    <property type="match status" value="1"/>
</dbReference>
<dbReference type="Gene3D" id="3.30.70.1730">
    <property type="match status" value="1"/>
</dbReference>
<accession>A0A1F6C1M1</accession>
<keyword evidence="2 6" id="KW-0689">Ribosomal protein</keyword>
<dbReference type="EMBL" id="MFKM01000027">
    <property type="protein sequence ID" value="OGG43061.1"/>
    <property type="molecule type" value="Genomic_DNA"/>
</dbReference>
<comment type="caution">
    <text evidence="6">The sequence shown here is derived from an EMBL/GenBank/DDBJ whole genome shotgun (WGS) entry which is preliminary data.</text>
</comment>
<dbReference type="STRING" id="1798473.A3G50_01640"/>
<dbReference type="PANTHER" id="PTHR11560">
    <property type="entry name" value="39S RIBOSOMAL PROTEIN L10, MITOCHONDRIAL"/>
    <property type="match status" value="1"/>
</dbReference>
<protein>
    <recommendedName>
        <fullName evidence="4">Large ribosomal subunit protein uL10</fullName>
    </recommendedName>
    <alternativeName>
        <fullName evidence="5">50S ribosomal protein L10</fullName>
    </alternativeName>
</protein>
<gene>
    <name evidence="6" type="ORF">A3G50_01640</name>
</gene>
<evidence type="ECO:0000256" key="3">
    <source>
        <dbReference type="ARBA" id="ARBA00023274"/>
    </source>
</evidence>
<organism evidence="6 7">
    <name type="scientific">Candidatus Jorgensenbacteria bacterium RIFCSPLOWO2_12_FULL_42_11</name>
    <dbReference type="NCBI Taxonomy" id="1798473"/>
    <lineage>
        <taxon>Bacteria</taxon>
        <taxon>Candidatus Joergenseniibacteriota</taxon>
    </lineage>
</organism>
<evidence type="ECO:0000256" key="4">
    <source>
        <dbReference type="ARBA" id="ARBA00035202"/>
    </source>
</evidence>
<dbReference type="Proteomes" id="UP000176633">
    <property type="component" value="Unassembled WGS sequence"/>
</dbReference>
<evidence type="ECO:0000256" key="1">
    <source>
        <dbReference type="ARBA" id="ARBA00008889"/>
    </source>
</evidence>
<dbReference type="InterPro" id="IPR001790">
    <property type="entry name" value="Ribosomal_uL10"/>
</dbReference>
<dbReference type="Pfam" id="PF00466">
    <property type="entry name" value="Ribosomal_L10"/>
    <property type="match status" value="1"/>
</dbReference>
<evidence type="ECO:0000256" key="5">
    <source>
        <dbReference type="ARBA" id="ARBA00035502"/>
    </source>
</evidence>
<keyword evidence="3" id="KW-0687">Ribonucleoprotein</keyword>
<dbReference type="Gene3D" id="6.10.250.290">
    <property type="match status" value="1"/>
</dbReference>
<dbReference type="InterPro" id="IPR047865">
    <property type="entry name" value="Ribosomal_uL10_bac_type"/>
</dbReference>
<name>A0A1F6C1M1_9BACT</name>
<evidence type="ECO:0000313" key="7">
    <source>
        <dbReference type="Proteomes" id="UP000176633"/>
    </source>
</evidence>
<sequence length="163" mass="18668">MKSKEQKNKEIKAGEELFGKSQSLIFVDFGKIPTQKILSLKKKLKELGVQFKVIKKRLLKIIFKKSEIDFDPQSVSGGQMGTIFALKDIYSTARLVYKFFESIKILGAYDLKEKQFLESDLFKKIALLPSREVLLAQLAGVLTAPLKMFLYILNEKSKQMVEK</sequence>
<dbReference type="AlphaFoldDB" id="A0A1F6C1M1"/>
<dbReference type="InterPro" id="IPR043141">
    <property type="entry name" value="Ribosomal_uL10-like_sf"/>
</dbReference>
<evidence type="ECO:0000256" key="2">
    <source>
        <dbReference type="ARBA" id="ARBA00022980"/>
    </source>
</evidence>
<comment type="similarity">
    <text evidence="1">Belongs to the universal ribosomal protein uL10 family.</text>
</comment>
<evidence type="ECO:0000313" key="6">
    <source>
        <dbReference type="EMBL" id="OGG43061.1"/>
    </source>
</evidence>